<dbReference type="Proteomes" id="UP000838756">
    <property type="component" value="Unassembled WGS sequence"/>
</dbReference>
<evidence type="ECO:0000313" key="2">
    <source>
        <dbReference type="EMBL" id="CAH2230222.1"/>
    </source>
</evidence>
<accession>A0A8S4R765</accession>
<keyword evidence="1" id="KW-0472">Membrane</keyword>
<comment type="caution">
    <text evidence="2">The sequence shown here is derived from an EMBL/GenBank/DDBJ whole genome shotgun (WGS) entry which is preliminary data.</text>
</comment>
<name>A0A8S4R765_9NEOP</name>
<gene>
    <name evidence="2" type="primary">jg7928</name>
    <name evidence="2" type="ORF">PAEG_LOCUS9476</name>
</gene>
<feature type="transmembrane region" description="Helical" evidence="1">
    <location>
        <begin position="61"/>
        <end position="86"/>
    </location>
</feature>
<reference evidence="2" key="1">
    <citation type="submission" date="2022-03" db="EMBL/GenBank/DDBJ databases">
        <authorList>
            <person name="Lindestad O."/>
        </authorList>
    </citation>
    <scope>NUCLEOTIDE SEQUENCE</scope>
</reference>
<keyword evidence="1" id="KW-0812">Transmembrane</keyword>
<feature type="transmembrane region" description="Helical" evidence="1">
    <location>
        <begin position="98"/>
        <end position="122"/>
    </location>
</feature>
<proteinExistence type="predicted"/>
<dbReference type="OrthoDB" id="7461084at2759"/>
<evidence type="ECO:0000313" key="3">
    <source>
        <dbReference type="Proteomes" id="UP000838756"/>
    </source>
</evidence>
<keyword evidence="1" id="KW-1133">Transmembrane helix</keyword>
<dbReference type="EMBL" id="CAKXAJ010024784">
    <property type="protein sequence ID" value="CAH2230222.1"/>
    <property type="molecule type" value="Genomic_DNA"/>
</dbReference>
<evidence type="ECO:0000256" key="1">
    <source>
        <dbReference type="SAM" id="Phobius"/>
    </source>
</evidence>
<sequence length="176" mass="19209">MAVPHITSFCWCFGLEAGTKIIGIFHLIVSLTFMVVCGLAVNDASGHAGTVEDGEDRLYSTWYTITVAVTAVSAVHVVLAATLLTAAFMRKSSALRTWVWLMVGLQGAALLYVLVSMCYGFSASGSDIFLAFVEGLAFYAVLTYCILCVNSYYLLLKSDEHMLAPDYMLEPDKVDY</sequence>
<protein>
    <submittedName>
        <fullName evidence="2">Jg7928 protein</fullName>
    </submittedName>
</protein>
<keyword evidence="3" id="KW-1185">Reference proteome</keyword>
<dbReference type="AlphaFoldDB" id="A0A8S4R765"/>
<organism evidence="2 3">
    <name type="scientific">Pararge aegeria aegeria</name>
    <dbReference type="NCBI Taxonomy" id="348720"/>
    <lineage>
        <taxon>Eukaryota</taxon>
        <taxon>Metazoa</taxon>
        <taxon>Ecdysozoa</taxon>
        <taxon>Arthropoda</taxon>
        <taxon>Hexapoda</taxon>
        <taxon>Insecta</taxon>
        <taxon>Pterygota</taxon>
        <taxon>Neoptera</taxon>
        <taxon>Endopterygota</taxon>
        <taxon>Lepidoptera</taxon>
        <taxon>Glossata</taxon>
        <taxon>Ditrysia</taxon>
        <taxon>Papilionoidea</taxon>
        <taxon>Nymphalidae</taxon>
        <taxon>Satyrinae</taxon>
        <taxon>Satyrini</taxon>
        <taxon>Parargina</taxon>
        <taxon>Pararge</taxon>
    </lineage>
</organism>
<feature type="transmembrane region" description="Helical" evidence="1">
    <location>
        <begin position="21"/>
        <end position="41"/>
    </location>
</feature>
<feature type="transmembrane region" description="Helical" evidence="1">
    <location>
        <begin position="128"/>
        <end position="155"/>
    </location>
</feature>